<protein>
    <submittedName>
        <fullName evidence="1">Uncharacterized protein</fullName>
    </submittedName>
</protein>
<dbReference type="AlphaFoldDB" id="A0A327YQB1"/>
<dbReference type="EMBL" id="QLMH01000001">
    <property type="protein sequence ID" value="RAK23130.1"/>
    <property type="molecule type" value="Genomic_DNA"/>
</dbReference>
<reference evidence="1 2" key="1">
    <citation type="submission" date="2018-06" db="EMBL/GenBank/DDBJ databases">
        <title>Genomic Encyclopedia of Type Strains, Phase III (KMG-III): the genomes of soil and plant-associated and newly described type strains.</title>
        <authorList>
            <person name="Whitman W."/>
        </authorList>
    </citation>
    <scope>NUCLEOTIDE SEQUENCE [LARGE SCALE GENOMIC DNA]</scope>
    <source>
        <strain evidence="1 2">CGMCC 1.8979</strain>
    </source>
</reference>
<organism evidence="1 2">
    <name type="scientific">Paranoxybacillus vitaminiphilus</name>
    <dbReference type="NCBI Taxonomy" id="581036"/>
    <lineage>
        <taxon>Bacteria</taxon>
        <taxon>Bacillati</taxon>
        <taxon>Bacillota</taxon>
        <taxon>Bacilli</taxon>
        <taxon>Bacillales</taxon>
        <taxon>Anoxybacillaceae</taxon>
        <taxon>Paranoxybacillus</taxon>
    </lineage>
</organism>
<sequence>MSNLTTHISRITLDKINDILWNVREVRHLWVSLFSSSLNTMAQTNELSQYPLVLWTLIYYLLFLDINHGSADDIPPSFHILFQDAPNCNKDR</sequence>
<comment type="caution">
    <text evidence="1">The sequence shown here is derived from an EMBL/GenBank/DDBJ whole genome shotgun (WGS) entry which is preliminary data.</text>
</comment>
<keyword evidence="2" id="KW-1185">Reference proteome</keyword>
<accession>A0A327YQB1</accession>
<proteinExistence type="predicted"/>
<evidence type="ECO:0000313" key="2">
    <source>
        <dbReference type="Proteomes" id="UP000248555"/>
    </source>
</evidence>
<dbReference type="Proteomes" id="UP000248555">
    <property type="component" value="Unassembled WGS sequence"/>
</dbReference>
<gene>
    <name evidence="1" type="ORF">B0I26_10184</name>
</gene>
<name>A0A327YQB1_9BACL</name>
<evidence type="ECO:0000313" key="1">
    <source>
        <dbReference type="EMBL" id="RAK23130.1"/>
    </source>
</evidence>